<keyword evidence="3" id="KW-0449">Lipoprotein</keyword>
<feature type="signal peptide" evidence="1">
    <location>
        <begin position="1"/>
        <end position="18"/>
    </location>
</feature>
<keyword evidence="4" id="KW-1185">Reference proteome</keyword>
<dbReference type="EMBL" id="JACFYF010000004">
    <property type="protein sequence ID" value="MBA5762435.1"/>
    <property type="molecule type" value="Genomic_DNA"/>
</dbReference>
<dbReference type="AlphaFoldDB" id="A0A7W2FQI4"/>
<dbReference type="Gene3D" id="3.40.50.11550">
    <property type="match status" value="1"/>
</dbReference>
<name>A0A7W2FQI4_9VIBR</name>
<dbReference type="SUPFAM" id="SSF159501">
    <property type="entry name" value="EreA/ChaN-like"/>
    <property type="match status" value="1"/>
</dbReference>
<gene>
    <name evidence="3" type="ORF">H2O73_08780</name>
</gene>
<dbReference type="Proteomes" id="UP000571701">
    <property type="component" value="Unassembled WGS sequence"/>
</dbReference>
<feature type="domain" description="Haem-binding uptake Tiki superfamily ChaN" evidence="2">
    <location>
        <begin position="55"/>
        <end position="251"/>
    </location>
</feature>
<dbReference type="PROSITE" id="PS51257">
    <property type="entry name" value="PROKAR_LIPOPROTEIN"/>
    <property type="match status" value="1"/>
</dbReference>
<accession>A0A7W2FQI4</accession>
<dbReference type="Pfam" id="PF04187">
    <property type="entry name" value="Cofac_haem_bdg"/>
    <property type="match status" value="1"/>
</dbReference>
<organism evidence="3 4">
    <name type="scientific">Vibrio marinisediminis</name>
    <dbReference type="NCBI Taxonomy" id="2758441"/>
    <lineage>
        <taxon>Bacteria</taxon>
        <taxon>Pseudomonadati</taxon>
        <taxon>Pseudomonadota</taxon>
        <taxon>Gammaproteobacteria</taxon>
        <taxon>Vibrionales</taxon>
        <taxon>Vibrionaceae</taxon>
        <taxon>Vibrio</taxon>
    </lineage>
</organism>
<dbReference type="CDD" id="cd14727">
    <property type="entry name" value="ChanN-like"/>
    <property type="match status" value="1"/>
</dbReference>
<dbReference type="PIRSF" id="PIRSF020419">
    <property type="entry name" value="Fe_uptake_reg_CjrA_prd"/>
    <property type="match status" value="1"/>
</dbReference>
<dbReference type="RefSeq" id="WP_182108475.1">
    <property type="nucleotide sequence ID" value="NZ_JACFYF010000004.1"/>
</dbReference>
<evidence type="ECO:0000259" key="2">
    <source>
        <dbReference type="Pfam" id="PF04187"/>
    </source>
</evidence>
<comment type="caution">
    <text evidence="3">The sequence shown here is derived from an EMBL/GenBank/DDBJ whole genome shotgun (WGS) entry which is preliminary data.</text>
</comment>
<sequence>MFRYWLLILTLLSLLGCASLTPKTTNDRLISYYDYQLYSPEAQATSLERFTTLVTTADVILVGEWHTHPAIHRFQSDLLNQLYRNNSPLALSMEQFSRDKQSTLDQYLAGDIGEQPLITEGNAWQNYQSDYRALIEFAKSNQVDVIAANAPRNIVRCIGRKGESYLNTLPSQQRSWVAELINTQDSAYKSKFMASMHHGEPAQTAKQYAAQVTWDETMAESIVNYLATHPEHKVMHIAGKFHVEDGLGIKASILRRAPNLHVVVITPTDAITSETSSDFQLHVLPPPVRYVKQENRIKAYHSLINQVDELECH</sequence>
<dbReference type="InterPro" id="IPR016773">
    <property type="entry name" value="Fe3_uptake_reg_CjrA_prd"/>
</dbReference>
<evidence type="ECO:0000256" key="1">
    <source>
        <dbReference type="SAM" id="SignalP"/>
    </source>
</evidence>
<evidence type="ECO:0000313" key="4">
    <source>
        <dbReference type="Proteomes" id="UP000571701"/>
    </source>
</evidence>
<evidence type="ECO:0000313" key="3">
    <source>
        <dbReference type="EMBL" id="MBA5762435.1"/>
    </source>
</evidence>
<protein>
    <submittedName>
        <fullName evidence="3">ChaN family lipoprotein</fullName>
    </submittedName>
</protein>
<dbReference type="InterPro" id="IPR007314">
    <property type="entry name" value="Cofac_haem-bd_dom"/>
</dbReference>
<feature type="chain" id="PRO_5030941865" evidence="1">
    <location>
        <begin position="19"/>
        <end position="313"/>
    </location>
</feature>
<proteinExistence type="predicted"/>
<keyword evidence="1" id="KW-0732">Signal</keyword>
<reference evidence="3 4" key="1">
    <citation type="submission" date="2020-07" db="EMBL/GenBank/DDBJ databases">
        <title>Vibrio marinisediminis sp. nov., isolated from marine sediment.</title>
        <authorList>
            <person name="Ji X."/>
        </authorList>
    </citation>
    <scope>NUCLEOTIDE SEQUENCE [LARGE SCALE GENOMIC DNA]</scope>
    <source>
        <strain evidence="3 4">404</strain>
    </source>
</reference>